<comment type="cofactor">
    <cofactor evidence="1 8">
        <name>heme</name>
        <dbReference type="ChEBI" id="CHEBI:30413"/>
    </cofactor>
</comment>
<organism evidence="11 12">
    <name type="scientific">Pyricularia oryzae</name>
    <name type="common">Rice blast fungus</name>
    <name type="synonym">Magnaporthe oryzae</name>
    <dbReference type="NCBI Taxonomy" id="318829"/>
    <lineage>
        <taxon>Eukaryota</taxon>
        <taxon>Fungi</taxon>
        <taxon>Dikarya</taxon>
        <taxon>Ascomycota</taxon>
        <taxon>Pezizomycotina</taxon>
        <taxon>Sordariomycetes</taxon>
        <taxon>Sordariomycetidae</taxon>
        <taxon>Magnaporthales</taxon>
        <taxon>Pyriculariaceae</taxon>
        <taxon>Pyricularia</taxon>
    </lineage>
</organism>
<dbReference type="Proteomes" id="UP000294847">
    <property type="component" value="Chromosome 1"/>
</dbReference>
<keyword evidence="3 8" id="KW-0349">Heme</keyword>
<evidence type="ECO:0008006" key="13">
    <source>
        <dbReference type="Google" id="ProtNLM"/>
    </source>
</evidence>
<dbReference type="CDD" id="cd11041">
    <property type="entry name" value="CYP503A1-like"/>
    <property type="match status" value="1"/>
</dbReference>
<dbReference type="GO" id="GO:0016705">
    <property type="term" value="F:oxidoreductase activity, acting on paired donors, with incorporation or reduction of molecular oxygen"/>
    <property type="evidence" value="ECO:0007669"/>
    <property type="project" value="InterPro"/>
</dbReference>
<evidence type="ECO:0000256" key="5">
    <source>
        <dbReference type="ARBA" id="ARBA00023002"/>
    </source>
</evidence>
<dbReference type="Gene3D" id="1.10.630.10">
    <property type="entry name" value="Cytochrome P450"/>
    <property type="match status" value="1"/>
</dbReference>
<evidence type="ECO:0000256" key="4">
    <source>
        <dbReference type="ARBA" id="ARBA00022723"/>
    </source>
</evidence>
<dbReference type="GO" id="GO:0020037">
    <property type="term" value="F:heme binding"/>
    <property type="evidence" value="ECO:0007669"/>
    <property type="project" value="InterPro"/>
</dbReference>
<comment type="similarity">
    <text evidence="2 9">Belongs to the cytochrome P450 family.</text>
</comment>
<dbReference type="PANTHER" id="PTHR46206">
    <property type="entry name" value="CYTOCHROME P450"/>
    <property type="match status" value="1"/>
</dbReference>
<feature type="binding site" description="axial binding residue" evidence="8">
    <location>
        <position position="465"/>
    </location>
    <ligand>
        <name>heme</name>
        <dbReference type="ChEBI" id="CHEBI:30413"/>
    </ligand>
    <ligandPart>
        <name>Fe</name>
        <dbReference type="ChEBI" id="CHEBI:18248"/>
    </ligandPart>
</feature>
<keyword evidence="6 8" id="KW-0408">Iron</keyword>
<dbReference type="AlphaFoldDB" id="A0A4P7N0N8"/>
<dbReference type="InterPro" id="IPR036396">
    <property type="entry name" value="Cyt_P450_sf"/>
</dbReference>
<dbReference type="InterPro" id="IPR017972">
    <property type="entry name" value="Cyt_P450_CS"/>
</dbReference>
<evidence type="ECO:0000256" key="10">
    <source>
        <dbReference type="SAM" id="Phobius"/>
    </source>
</evidence>
<feature type="transmembrane region" description="Helical" evidence="10">
    <location>
        <begin position="28"/>
        <end position="47"/>
    </location>
</feature>
<evidence type="ECO:0000256" key="9">
    <source>
        <dbReference type="RuleBase" id="RU000461"/>
    </source>
</evidence>
<dbReference type="EMBL" id="CP034204">
    <property type="protein sequence ID" value="QBZ53330.1"/>
    <property type="molecule type" value="Genomic_DNA"/>
</dbReference>
<accession>A0A4P7N0N8</accession>
<evidence type="ECO:0000256" key="1">
    <source>
        <dbReference type="ARBA" id="ARBA00001971"/>
    </source>
</evidence>
<evidence type="ECO:0000256" key="3">
    <source>
        <dbReference type="ARBA" id="ARBA00022617"/>
    </source>
</evidence>
<dbReference type="PRINTS" id="PR00465">
    <property type="entry name" value="EP450IV"/>
</dbReference>
<keyword evidence="10" id="KW-1133">Transmembrane helix</keyword>
<dbReference type="GO" id="GO:0004497">
    <property type="term" value="F:monooxygenase activity"/>
    <property type="evidence" value="ECO:0007669"/>
    <property type="project" value="UniProtKB-KW"/>
</dbReference>
<reference evidence="11 12" key="1">
    <citation type="journal article" date="2019" name="Mol. Biol. Evol.">
        <title>Blast fungal genomes show frequent chromosomal changes, gene gains and losses, and effector gene turnover.</title>
        <authorList>
            <person name="Gomez Luciano L.B."/>
            <person name="Jason Tsai I."/>
            <person name="Chuma I."/>
            <person name="Tosa Y."/>
            <person name="Chen Y.H."/>
            <person name="Li J.Y."/>
            <person name="Li M.Y."/>
            <person name="Jade Lu M.Y."/>
            <person name="Nakayashiki H."/>
            <person name="Li W.H."/>
        </authorList>
    </citation>
    <scope>NUCLEOTIDE SEQUENCE [LARGE SCALE GENOMIC DNA]</scope>
    <source>
        <strain evidence="11">MZ5-1-6</strain>
    </source>
</reference>
<evidence type="ECO:0000313" key="11">
    <source>
        <dbReference type="EMBL" id="QBZ53330.1"/>
    </source>
</evidence>
<name>A0A4P7N0N8_PYROR</name>
<gene>
    <name evidence="11" type="ORF">PoMZ_09007</name>
</gene>
<dbReference type="PRINTS" id="PR00385">
    <property type="entry name" value="P450"/>
</dbReference>
<proteinExistence type="inferred from homology"/>
<evidence type="ECO:0000313" key="12">
    <source>
        <dbReference type="Proteomes" id="UP000294847"/>
    </source>
</evidence>
<dbReference type="PROSITE" id="PS00086">
    <property type="entry name" value="CYTOCHROME_P450"/>
    <property type="match status" value="1"/>
</dbReference>
<evidence type="ECO:0000256" key="7">
    <source>
        <dbReference type="ARBA" id="ARBA00023033"/>
    </source>
</evidence>
<keyword evidence="10" id="KW-0812">Transmembrane</keyword>
<protein>
    <recommendedName>
        <fullName evidence="13">Ent-kaurene oxidase</fullName>
    </recommendedName>
</protein>
<keyword evidence="10" id="KW-0472">Membrane</keyword>
<dbReference type="PANTHER" id="PTHR46206:SF2">
    <property type="entry name" value="CYTOCHROME P450 MONOOXYGENASE AUSG-RELATED"/>
    <property type="match status" value="1"/>
</dbReference>
<evidence type="ECO:0000256" key="8">
    <source>
        <dbReference type="PIRSR" id="PIRSR602403-1"/>
    </source>
</evidence>
<dbReference type="SUPFAM" id="SSF48264">
    <property type="entry name" value="Cytochrome P450"/>
    <property type="match status" value="1"/>
</dbReference>
<evidence type="ECO:0000256" key="2">
    <source>
        <dbReference type="ARBA" id="ARBA00010617"/>
    </source>
</evidence>
<dbReference type="InterPro" id="IPR001128">
    <property type="entry name" value="Cyt_P450"/>
</dbReference>
<keyword evidence="5 9" id="KW-0560">Oxidoreductase</keyword>
<keyword evidence="4 8" id="KW-0479">Metal-binding</keyword>
<keyword evidence="7 9" id="KW-0503">Monooxygenase</keyword>
<dbReference type="InterPro" id="IPR002403">
    <property type="entry name" value="Cyt_P450_E_grp-IV"/>
</dbReference>
<dbReference type="GO" id="GO:0005506">
    <property type="term" value="F:iron ion binding"/>
    <property type="evidence" value="ECO:0007669"/>
    <property type="project" value="InterPro"/>
</dbReference>
<dbReference type="Pfam" id="PF00067">
    <property type="entry name" value="p450"/>
    <property type="match status" value="1"/>
</dbReference>
<evidence type="ECO:0000256" key="6">
    <source>
        <dbReference type="ARBA" id="ARBA00023004"/>
    </source>
</evidence>
<sequence>MPSSSLPSSRSSAEGIEYALAGITDANFISLSVLMALTAVFLGNVIVKKKRQKAHNIPFVLYTGSAETDAELFQAKASEMVNKGRKEHPDSPFFINNDMGPYLILPSRLAHVIRNTNAFNFAMFLKDYYHNGAPGFEPFIGASREDKLFQAVSRKRFTNSLNRITVPLSQEASFALDLQFGTSTEWKEHTIHPIGLDIIARVSSRVLLGEELCRNTEWLEVTKNYTVKGFIAAEVLKQKPKILRGIYNRFDPMCVELRRTIDRARQLIGPVVEERRRMRKEAMARGDKVPSFNDSIDWIEEEAAGNPYDPVLIQMTISTSSIHSTTDLLVKTMYKIAEHPGLDQELRDEIVQALRPNGWKKTALYDLKLLDSVIKETQRLEPLTLVTMNRFTERDVTLPDGTFIPKGTRVGTDTSYRVSPEFYEDPLKFDPYRYARWRGTDKDSIAHLVSTSPQSLGFGHGQHACPGRFFTANELKIILCHLLIKYDFRLVDGSSYATMPLGLLLNVNPTTRLMVRRRKEVELSLDSL</sequence>